<dbReference type="EMBL" id="JABAYA010000338">
    <property type="protein sequence ID" value="KAF7720902.1"/>
    <property type="molecule type" value="Genomic_DNA"/>
</dbReference>
<accession>A0A8H7BEQ2</accession>
<dbReference type="GO" id="GO:0003684">
    <property type="term" value="F:damaged DNA binding"/>
    <property type="evidence" value="ECO:0007669"/>
    <property type="project" value="TreeGrafter"/>
</dbReference>
<protein>
    <recommendedName>
        <fullName evidence="2">Nibrin second BRCT domain-containing protein</fullName>
    </recommendedName>
</protein>
<dbReference type="Proteomes" id="UP000605846">
    <property type="component" value="Unassembled WGS sequence"/>
</dbReference>
<dbReference type="GO" id="GO:0007095">
    <property type="term" value="P:mitotic G2 DNA damage checkpoint signaling"/>
    <property type="evidence" value="ECO:0007669"/>
    <property type="project" value="InterPro"/>
</dbReference>
<evidence type="ECO:0000256" key="1">
    <source>
        <dbReference type="SAM" id="MobiDB-lite"/>
    </source>
</evidence>
<sequence>MLRTKDDGFSMPTNSVPPPVDEDFQGPFGIPDFSPHLDRQSIFSDTEFILYDQSQLDRVRNMIELGDGTVTLASFEDRRMKYDIVKENRVVVEPKDLEMHSVAWRNVVKILHQRNKRPICEDEIGWAVVYNSSDHFANPNVALSVDALCQSNLAGSSCNLQEKQETNDRVHPRLTATVEKSLEDIFDDFIGETDSLPPVSKKKLQSAPSSPTVTLGKRARSETSALNAATPSDSARQPNNEVLPKLSTVQSDNTGNIIRQHQDREYVADMESYISEQGEEIAEEERQEEKQQEFLPGKKYLKFQSIKVTVIPATALTENLIDREDAEIVDTKRFKKASVLKQHGDI</sequence>
<dbReference type="OrthoDB" id="552194at2759"/>
<feature type="compositionally biased region" description="Polar residues" evidence="1">
    <location>
        <begin position="222"/>
        <end position="240"/>
    </location>
</feature>
<dbReference type="Gene3D" id="3.40.50.10980">
    <property type="entry name" value="Nibrin, BRCT2 domain"/>
    <property type="match status" value="1"/>
</dbReference>
<dbReference type="GO" id="GO:0000724">
    <property type="term" value="P:double-strand break repair via homologous recombination"/>
    <property type="evidence" value="ECO:0007669"/>
    <property type="project" value="TreeGrafter"/>
</dbReference>
<dbReference type="Pfam" id="PF16508">
    <property type="entry name" value="NIBRIN_BRCT_II"/>
    <property type="match status" value="1"/>
</dbReference>
<name>A0A8H7BEQ2_9FUNG</name>
<dbReference type="PANTHER" id="PTHR12162:SF0">
    <property type="entry name" value="NIBRIN"/>
    <property type="match status" value="1"/>
</dbReference>
<gene>
    <name evidence="3" type="ORF">EC973_005790</name>
</gene>
<proteinExistence type="predicted"/>
<dbReference type="AlphaFoldDB" id="A0A8H7BEQ2"/>
<keyword evidence="4" id="KW-1185">Reference proteome</keyword>
<dbReference type="InterPro" id="IPR032429">
    <property type="entry name" value="Nibrin_BRCT2"/>
</dbReference>
<evidence type="ECO:0000313" key="3">
    <source>
        <dbReference type="EMBL" id="KAF7720902.1"/>
    </source>
</evidence>
<dbReference type="InterPro" id="IPR040227">
    <property type="entry name" value="Nibrin-rel"/>
</dbReference>
<feature type="domain" description="Nibrin second BRCT" evidence="2">
    <location>
        <begin position="38"/>
        <end position="139"/>
    </location>
</feature>
<dbReference type="GO" id="GO:0030870">
    <property type="term" value="C:Mre11 complex"/>
    <property type="evidence" value="ECO:0007669"/>
    <property type="project" value="InterPro"/>
</dbReference>
<evidence type="ECO:0000259" key="2">
    <source>
        <dbReference type="Pfam" id="PF16508"/>
    </source>
</evidence>
<feature type="region of interest" description="Disordered" evidence="1">
    <location>
        <begin position="197"/>
        <end position="241"/>
    </location>
</feature>
<organism evidence="3 4">
    <name type="scientific">Apophysomyces ossiformis</name>
    <dbReference type="NCBI Taxonomy" id="679940"/>
    <lineage>
        <taxon>Eukaryota</taxon>
        <taxon>Fungi</taxon>
        <taxon>Fungi incertae sedis</taxon>
        <taxon>Mucoromycota</taxon>
        <taxon>Mucoromycotina</taxon>
        <taxon>Mucoromycetes</taxon>
        <taxon>Mucorales</taxon>
        <taxon>Mucorineae</taxon>
        <taxon>Mucoraceae</taxon>
        <taxon>Apophysomyces</taxon>
    </lineage>
</organism>
<evidence type="ECO:0000313" key="4">
    <source>
        <dbReference type="Proteomes" id="UP000605846"/>
    </source>
</evidence>
<comment type="caution">
    <text evidence="3">The sequence shown here is derived from an EMBL/GenBank/DDBJ whole genome shotgun (WGS) entry which is preliminary data.</text>
</comment>
<dbReference type="PANTHER" id="PTHR12162">
    <property type="entry name" value="NIBRIN-RELATED"/>
    <property type="match status" value="1"/>
</dbReference>
<reference evidence="3" key="1">
    <citation type="submission" date="2020-01" db="EMBL/GenBank/DDBJ databases">
        <title>Genome Sequencing of Three Apophysomyces-Like Fungal Strains Confirms a Novel Fungal Genus in the Mucoromycota with divergent Burkholderia-like Endosymbiotic Bacteria.</title>
        <authorList>
            <person name="Stajich J.E."/>
            <person name="Macias A.M."/>
            <person name="Carter-House D."/>
            <person name="Lovett B."/>
            <person name="Kasson L.R."/>
            <person name="Berry K."/>
            <person name="Grigoriev I."/>
            <person name="Chang Y."/>
            <person name="Spatafora J."/>
            <person name="Kasson M.T."/>
        </authorList>
    </citation>
    <scope>NUCLEOTIDE SEQUENCE</scope>
    <source>
        <strain evidence="3">NRRL A-21654</strain>
    </source>
</reference>
<dbReference type="InterPro" id="IPR043014">
    <property type="entry name" value="Nibrin_BRCT2_sf"/>
</dbReference>
<feature type="region of interest" description="Disordered" evidence="1">
    <location>
        <begin position="1"/>
        <end position="22"/>
    </location>
</feature>